<sequence length="568" mass="65469">MEEKQTKRSKGSGSFRSEQSRLKTSGKSYKTYKKKIIPEKSYPKEQITCKCNLSCKDVSYERKRTLFEKYYAQDNVKTQSTFLMGLISICDVQRRRHGSYEDEQNSRRQATICYSLPDGQGKCVRVCKKTFQNTFDVNDKKVRVLIEKKKMGETCYNDKRTRHAASKFSEADRRLVKDHINMIPREVGHYSRVKSEKEYLSPDLNIHRLFKAFTEIHSDSLVTYKFYRSVFTKDFPNLCFHRPRVDTCSTCDRLHCEVKANIESSQSAKVQLDIHHRKAERAREILKQDTIESQDPESTKCCLSMDLQQLSCYNLGVHIGDTNTAYMCMWHEGVASRGANEIASCLLYIVNRGLTLKKHLVIWCDNCGGQNKNRILLFTLIFLAANGVFETIEQKFLVSGHSFMPCDRDFALIEQRKKVTKAHVPSDLHAIVRSARYTPPFQVIDMIPNGFWDLKRAADEYINTTKLNISKATVITIEATNPAFIKIKTTYSDLQEGVQVNVLKKGRSLDGLRHAIIMKLPSESNVSENKKVSLRSMIPYLQSAEHQRFYKQLLNIEDEGSDEQKNVS</sequence>
<dbReference type="EMBL" id="JAVRBK010000002">
    <property type="protein sequence ID" value="KAK5648470.1"/>
    <property type="molecule type" value="Genomic_DNA"/>
</dbReference>
<comment type="caution">
    <text evidence="3">The sequence shown here is derived from an EMBL/GenBank/DDBJ whole genome shotgun (WGS) entry which is preliminary data.</text>
</comment>
<evidence type="ECO:0000256" key="1">
    <source>
        <dbReference type="SAM" id="MobiDB-lite"/>
    </source>
</evidence>
<dbReference type="InterPro" id="IPR057191">
    <property type="entry name" value="DUF7869"/>
</dbReference>
<gene>
    <name evidence="3" type="ORF">RI129_003362</name>
</gene>
<feature type="domain" description="DUF7869" evidence="2">
    <location>
        <begin position="310"/>
        <end position="471"/>
    </location>
</feature>
<organism evidence="3 4">
    <name type="scientific">Pyrocoelia pectoralis</name>
    <dbReference type="NCBI Taxonomy" id="417401"/>
    <lineage>
        <taxon>Eukaryota</taxon>
        <taxon>Metazoa</taxon>
        <taxon>Ecdysozoa</taxon>
        <taxon>Arthropoda</taxon>
        <taxon>Hexapoda</taxon>
        <taxon>Insecta</taxon>
        <taxon>Pterygota</taxon>
        <taxon>Neoptera</taxon>
        <taxon>Endopterygota</taxon>
        <taxon>Coleoptera</taxon>
        <taxon>Polyphaga</taxon>
        <taxon>Elateriformia</taxon>
        <taxon>Elateroidea</taxon>
        <taxon>Lampyridae</taxon>
        <taxon>Lampyrinae</taxon>
        <taxon>Pyrocoelia</taxon>
    </lineage>
</organism>
<dbReference type="Proteomes" id="UP001329430">
    <property type="component" value="Chromosome 2"/>
</dbReference>
<evidence type="ECO:0000313" key="3">
    <source>
        <dbReference type="EMBL" id="KAK5648470.1"/>
    </source>
</evidence>
<dbReference type="PANTHER" id="PTHR10773:SF19">
    <property type="match status" value="1"/>
</dbReference>
<feature type="region of interest" description="Disordered" evidence="1">
    <location>
        <begin position="1"/>
        <end position="27"/>
    </location>
</feature>
<evidence type="ECO:0000259" key="2">
    <source>
        <dbReference type="Pfam" id="PF25273"/>
    </source>
</evidence>
<dbReference type="AlphaFoldDB" id="A0AAN7ZIK4"/>
<evidence type="ECO:0000313" key="4">
    <source>
        <dbReference type="Proteomes" id="UP001329430"/>
    </source>
</evidence>
<accession>A0AAN7ZIK4</accession>
<dbReference type="Pfam" id="PF25273">
    <property type="entry name" value="DUF7869"/>
    <property type="match status" value="1"/>
</dbReference>
<name>A0AAN7ZIK4_9COLE</name>
<protein>
    <recommendedName>
        <fullName evidence="2">DUF7869 domain-containing protein</fullName>
    </recommendedName>
</protein>
<keyword evidence="4" id="KW-1185">Reference proteome</keyword>
<reference evidence="3 4" key="1">
    <citation type="journal article" date="2024" name="Insects">
        <title>An Improved Chromosome-Level Genome Assembly of the Firefly Pyrocoelia pectoralis.</title>
        <authorList>
            <person name="Fu X."/>
            <person name="Meyer-Rochow V.B."/>
            <person name="Ballantyne L."/>
            <person name="Zhu X."/>
        </authorList>
    </citation>
    <scope>NUCLEOTIDE SEQUENCE [LARGE SCALE GENOMIC DNA]</scope>
    <source>
        <strain evidence="3">XCY_ONT2</strain>
    </source>
</reference>
<dbReference type="PANTHER" id="PTHR10773">
    <property type="entry name" value="DNA-DIRECTED RNA POLYMERASES I, II, AND III SUBUNIT RPABC2"/>
    <property type="match status" value="1"/>
</dbReference>
<proteinExistence type="predicted"/>